<dbReference type="PRINTS" id="PR00081">
    <property type="entry name" value="GDHRDH"/>
</dbReference>
<dbReference type="InterPro" id="IPR020904">
    <property type="entry name" value="Sc_DH/Rdtase_CS"/>
</dbReference>
<accession>A0A2K8ZBX1</accession>
<protein>
    <submittedName>
        <fullName evidence="5">Ketoacyl reductase</fullName>
    </submittedName>
</protein>
<dbReference type="GO" id="GO:0016491">
    <property type="term" value="F:oxidoreductase activity"/>
    <property type="evidence" value="ECO:0007669"/>
    <property type="project" value="UniProtKB-KW"/>
</dbReference>
<dbReference type="CDD" id="cd05233">
    <property type="entry name" value="SDR_c"/>
    <property type="match status" value="1"/>
</dbReference>
<proteinExistence type="inferred from homology"/>
<organism evidence="5 6">
    <name type="scientific">Spirosoma pollinicola</name>
    <dbReference type="NCBI Taxonomy" id="2057025"/>
    <lineage>
        <taxon>Bacteria</taxon>
        <taxon>Pseudomonadati</taxon>
        <taxon>Bacteroidota</taxon>
        <taxon>Cytophagia</taxon>
        <taxon>Cytophagales</taxon>
        <taxon>Cytophagaceae</taxon>
        <taxon>Spirosoma</taxon>
    </lineage>
</organism>
<dbReference type="InterPro" id="IPR036291">
    <property type="entry name" value="NAD(P)-bd_dom_sf"/>
</dbReference>
<dbReference type="PANTHER" id="PTHR44196:SF1">
    <property type="entry name" value="DEHYDROGENASE_REDUCTASE SDR FAMILY MEMBER 7B"/>
    <property type="match status" value="1"/>
</dbReference>
<dbReference type="AlphaFoldDB" id="A0A2K8ZBX1"/>
<name>A0A2K8ZBX1_9BACT</name>
<keyword evidence="6" id="KW-1185">Reference proteome</keyword>
<comment type="similarity">
    <text evidence="1 3">Belongs to the short-chain dehydrogenases/reductases (SDR) family.</text>
</comment>
<dbReference type="Proteomes" id="UP000232883">
    <property type="component" value="Chromosome"/>
</dbReference>
<feature type="region of interest" description="Disordered" evidence="4">
    <location>
        <begin position="335"/>
        <end position="363"/>
    </location>
</feature>
<dbReference type="InterPro" id="IPR002347">
    <property type="entry name" value="SDR_fam"/>
</dbReference>
<evidence type="ECO:0000256" key="4">
    <source>
        <dbReference type="SAM" id="MobiDB-lite"/>
    </source>
</evidence>
<evidence type="ECO:0000256" key="1">
    <source>
        <dbReference type="ARBA" id="ARBA00006484"/>
    </source>
</evidence>
<keyword evidence="2" id="KW-0560">Oxidoreductase</keyword>
<dbReference type="Pfam" id="PF00106">
    <property type="entry name" value="adh_short"/>
    <property type="match status" value="2"/>
</dbReference>
<dbReference type="KEGG" id="spir:CWM47_18860"/>
<evidence type="ECO:0000313" key="6">
    <source>
        <dbReference type="Proteomes" id="UP000232883"/>
    </source>
</evidence>
<gene>
    <name evidence="5" type="ORF">CWM47_18860</name>
</gene>
<dbReference type="Gene3D" id="3.40.50.720">
    <property type="entry name" value="NAD(P)-binding Rossmann-like Domain"/>
    <property type="match status" value="1"/>
</dbReference>
<feature type="compositionally biased region" description="Basic and acidic residues" evidence="4">
    <location>
        <begin position="354"/>
        <end position="363"/>
    </location>
</feature>
<evidence type="ECO:0000256" key="3">
    <source>
        <dbReference type="RuleBase" id="RU000363"/>
    </source>
</evidence>
<reference evidence="5 6" key="1">
    <citation type="submission" date="2017-11" db="EMBL/GenBank/DDBJ databases">
        <title>Taxonomic description and genome sequences of Spirosoma HA7 sp. nov., isolated from pollen microhabitat of Corylus avellana.</title>
        <authorList>
            <person name="Ambika Manirajan B."/>
            <person name="Suarez C."/>
            <person name="Ratering S."/>
            <person name="Geissler-Plaum R."/>
            <person name="Cardinale M."/>
            <person name="Sylvia S."/>
        </authorList>
    </citation>
    <scope>NUCLEOTIDE SEQUENCE [LARGE SCALE GENOMIC DNA]</scope>
    <source>
        <strain evidence="5 6">HA7</strain>
    </source>
</reference>
<sequence length="363" mass="39063">MSVSIPTKALLWGLAGIGAWTAVKAALAQKRKIDFSGKTVLITGGSRGLGLELARLLAEEGANLAICARDADELDRAETELNEFGISVYTEVCDVTNKVQVEHFAENVRQALGPVDVLINNAGIIIVTPYEHATEDDFRQAMETHFWGSFYMINAVLPQMLSQKEGAESRGKSMPGTSMPGTSMRGRIVNITSIGGKLAVPHLLPYSTSKFAMVGYSEGLRAELLNKGIYVTTICPGLMRTGSPRNAIFKGQNEKEYAAFKISDSIPFFTMDSVDAAREIVEACRYGEAERTITLSAKVGAAIQGVAPNLMAETMAIVNNMLPDPGGIGEQRALGKDSETTLSESVLTTLTDQAAERNNEFDS</sequence>
<evidence type="ECO:0000313" key="5">
    <source>
        <dbReference type="EMBL" id="AUD07378.1"/>
    </source>
</evidence>
<evidence type="ECO:0000256" key="2">
    <source>
        <dbReference type="ARBA" id="ARBA00023002"/>
    </source>
</evidence>
<dbReference type="PRINTS" id="PR00080">
    <property type="entry name" value="SDRFAMILY"/>
</dbReference>
<dbReference type="EMBL" id="CP025096">
    <property type="protein sequence ID" value="AUD07378.1"/>
    <property type="molecule type" value="Genomic_DNA"/>
</dbReference>
<dbReference type="GO" id="GO:0016020">
    <property type="term" value="C:membrane"/>
    <property type="evidence" value="ECO:0007669"/>
    <property type="project" value="TreeGrafter"/>
</dbReference>
<dbReference type="PROSITE" id="PS00061">
    <property type="entry name" value="ADH_SHORT"/>
    <property type="match status" value="1"/>
</dbReference>
<dbReference type="RefSeq" id="WP_100993945.1">
    <property type="nucleotide sequence ID" value="NZ_CP025096.1"/>
</dbReference>
<dbReference type="OrthoDB" id="822355at2"/>
<dbReference type="SUPFAM" id="SSF51735">
    <property type="entry name" value="NAD(P)-binding Rossmann-fold domains"/>
    <property type="match status" value="1"/>
</dbReference>
<feature type="compositionally biased region" description="Low complexity" evidence="4">
    <location>
        <begin position="340"/>
        <end position="351"/>
    </location>
</feature>
<dbReference type="PANTHER" id="PTHR44196">
    <property type="entry name" value="DEHYDROGENASE/REDUCTASE SDR FAMILY MEMBER 7B"/>
    <property type="match status" value="1"/>
</dbReference>